<feature type="region of interest" description="Disordered" evidence="1">
    <location>
        <begin position="1"/>
        <end position="27"/>
    </location>
</feature>
<keyword evidence="3" id="KW-1185">Reference proteome</keyword>
<name>A0A4Y7Q466_9AGAM</name>
<dbReference type="VEuPathDB" id="FungiDB:BD410DRAFT_262122"/>
<sequence length="132" mass="14616">MLESKLSSTEHPNRPLQHHHRNASSMHRQFRKSTNYVICGSKVTRVTPFFCTPTMARRAAQAGPSTAYISPAHISGRHESVDPNETTISRFIREEIVAPQHLPGNVNIVAALCLFVGGIVAVRQFGDILVFP</sequence>
<gene>
    <name evidence="2" type="ORF">BD410DRAFT_262122</name>
</gene>
<reference evidence="2 3" key="1">
    <citation type="submission" date="2018-06" db="EMBL/GenBank/DDBJ databases">
        <title>A transcriptomic atlas of mushroom development highlights an independent origin of complex multicellularity.</title>
        <authorList>
            <consortium name="DOE Joint Genome Institute"/>
            <person name="Krizsan K."/>
            <person name="Almasi E."/>
            <person name="Merenyi Z."/>
            <person name="Sahu N."/>
            <person name="Viragh M."/>
            <person name="Koszo T."/>
            <person name="Mondo S."/>
            <person name="Kiss B."/>
            <person name="Balint B."/>
            <person name="Kues U."/>
            <person name="Barry K."/>
            <person name="Hegedus J.C."/>
            <person name="Henrissat B."/>
            <person name="Johnson J."/>
            <person name="Lipzen A."/>
            <person name="Ohm R."/>
            <person name="Nagy I."/>
            <person name="Pangilinan J."/>
            <person name="Yan J."/>
            <person name="Xiong Y."/>
            <person name="Grigoriev I.V."/>
            <person name="Hibbett D.S."/>
            <person name="Nagy L.G."/>
        </authorList>
    </citation>
    <scope>NUCLEOTIDE SEQUENCE [LARGE SCALE GENOMIC DNA]</scope>
    <source>
        <strain evidence="2 3">SZMC22713</strain>
    </source>
</reference>
<protein>
    <submittedName>
        <fullName evidence="2">Uncharacterized protein</fullName>
    </submittedName>
</protein>
<organism evidence="2 3">
    <name type="scientific">Rickenella mellea</name>
    <dbReference type="NCBI Taxonomy" id="50990"/>
    <lineage>
        <taxon>Eukaryota</taxon>
        <taxon>Fungi</taxon>
        <taxon>Dikarya</taxon>
        <taxon>Basidiomycota</taxon>
        <taxon>Agaricomycotina</taxon>
        <taxon>Agaricomycetes</taxon>
        <taxon>Hymenochaetales</taxon>
        <taxon>Rickenellaceae</taxon>
        <taxon>Rickenella</taxon>
    </lineage>
</organism>
<feature type="compositionally biased region" description="Polar residues" evidence="1">
    <location>
        <begin position="1"/>
        <end position="10"/>
    </location>
</feature>
<dbReference type="Proteomes" id="UP000294933">
    <property type="component" value="Unassembled WGS sequence"/>
</dbReference>
<accession>A0A4Y7Q466</accession>
<evidence type="ECO:0000313" key="3">
    <source>
        <dbReference type="Proteomes" id="UP000294933"/>
    </source>
</evidence>
<dbReference type="EMBL" id="ML170175">
    <property type="protein sequence ID" value="TDL22437.1"/>
    <property type="molecule type" value="Genomic_DNA"/>
</dbReference>
<dbReference type="OrthoDB" id="5514856at2759"/>
<evidence type="ECO:0000313" key="2">
    <source>
        <dbReference type="EMBL" id="TDL22437.1"/>
    </source>
</evidence>
<dbReference type="AlphaFoldDB" id="A0A4Y7Q466"/>
<evidence type="ECO:0000256" key="1">
    <source>
        <dbReference type="SAM" id="MobiDB-lite"/>
    </source>
</evidence>
<proteinExistence type="predicted"/>